<sequence length="164" mass="19130">MERIVERIRSAFRCMPPRKRRSPGHIEELPSGSFRAVVFAGLNPQSGRERRIRETARTHAEATKLLTKLQRQVDENKQPKSSITVGQSVAQWLEVADLQTTTRERYDDLIRLYVLPTFGILQAGKLDAELLERFYARLQKCRELVSSIALPDLRRRRQRLMCER</sequence>
<reference evidence="2 3" key="1">
    <citation type="submission" date="2016-09" db="EMBL/GenBank/DDBJ databases">
        <title>Pseudonocardia autotrophica DSM535, a candidate organism with high potential of specific P450 cytochromes.</title>
        <authorList>
            <person name="Grumaz C."/>
            <person name="Vainshtein Y."/>
            <person name="Kirstahler P."/>
            <person name="Sohn K."/>
        </authorList>
    </citation>
    <scope>NUCLEOTIDE SEQUENCE [LARGE SCALE GENOMIC DNA]</scope>
    <source>
        <strain evidence="2 3">DSM 535</strain>
    </source>
</reference>
<proteinExistence type="predicted"/>
<evidence type="ECO:0000313" key="2">
    <source>
        <dbReference type="EMBL" id="OSY36995.1"/>
    </source>
</evidence>
<accession>A0A1Y2MP28</accession>
<organism evidence="2 3">
    <name type="scientific">Pseudonocardia autotrophica</name>
    <name type="common">Amycolata autotrophica</name>
    <name type="synonym">Nocardia autotrophica</name>
    <dbReference type="NCBI Taxonomy" id="2074"/>
    <lineage>
        <taxon>Bacteria</taxon>
        <taxon>Bacillati</taxon>
        <taxon>Actinomycetota</taxon>
        <taxon>Actinomycetes</taxon>
        <taxon>Pseudonocardiales</taxon>
        <taxon>Pseudonocardiaceae</taxon>
        <taxon>Pseudonocardia</taxon>
    </lineage>
</organism>
<comment type="caution">
    <text evidence="2">The sequence shown here is derived from an EMBL/GenBank/DDBJ whole genome shotgun (WGS) entry which is preliminary data.</text>
</comment>
<dbReference type="Gene3D" id="1.10.150.130">
    <property type="match status" value="1"/>
</dbReference>
<keyword evidence="1" id="KW-0238">DNA-binding</keyword>
<evidence type="ECO:0000313" key="3">
    <source>
        <dbReference type="Proteomes" id="UP000194360"/>
    </source>
</evidence>
<dbReference type="InterPro" id="IPR010998">
    <property type="entry name" value="Integrase_recombinase_N"/>
</dbReference>
<protein>
    <recommendedName>
        <fullName evidence="4">Core-binding (CB) domain-containing protein</fullName>
    </recommendedName>
</protein>
<dbReference type="AlphaFoldDB" id="A0A1Y2MP28"/>
<keyword evidence="3" id="KW-1185">Reference proteome</keyword>
<dbReference type="EMBL" id="MIGB01000034">
    <property type="protein sequence ID" value="OSY36995.1"/>
    <property type="molecule type" value="Genomic_DNA"/>
</dbReference>
<evidence type="ECO:0008006" key="4">
    <source>
        <dbReference type="Google" id="ProtNLM"/>
    </source>
</evidence>
<evidence type="ECO:0000256" key="1">
    <source>
        <dbReference type="ARBA" id="ARBA00023125"/>
    </source>
</evidence>
<dbReference type="RefSeq" id="WP_085915224.1">
    <property type="nucleotide sequence ID" value="NZ_AP018920.1"/>
</dbReference>
<dbReference type="GO" id="GO:0003677">
    <property type="term" value="F:DNA binding"/>
    <property type="evidence" value="ECO:0007669"/>
    <property type="project" value="UniProtKB-KW"/>
</dbReference>
<name>A0A1Y2MP28_PSEAH</name>
<gene>
    <name evidence="2" type="ORF">BG845_05078</name>
</gene>
<dbReference type="Proteomes" id="UP000194360">
    <property type="component" value="Unassembled WGS sequence"/>
</dbReference>